<keyword evidence="3" id="KW-1185">Reference proteome</keyword>
<accession>A0A6D2I4V1</accession>
<dbReference type="AlphaFoldDB" id="A0A6D2I4V1"/>
<dbReference type="Proteomes" id="UP000467841">
    <property type="component" value="Unassembled WGS sequence"/>
</dbReference>
<proteinExistence type="predicted"/>
<evidence type="ECO:0000313" key="3">
    <source>
        <dbReference type="Proteomes" id="UP000467841"/>
    </source>
</evidence>
<name>A0A6D2I4V1_9BRAS</name>
<evidence type="ECO:0000313" key="2">
    <source>
        <dbReference type="EMBL" id="CAA7023345.1"/>
    </source>
</evidence>
<evidence type="ECO:0000256" key="1">
    <source>
        <dbReference type="SAM" id="MobiDB-lite"/>
    </source>
</evidence>
<protein>
    <submittedName>
        <fullName evidence="2">Uncharacterized protein</fullName>
    </submittedName>
</protein>
<sequence length="96" mass="10700">MASSPSASKAVDKNRNEDRRVSNRESCIAIMEIIKKTCERERIGEITVTKTVDLEPAAKVPDNKDKLVSNREACIAISEIVKRDLRSRRGSARSPC</sequence>
<feature type="region of interest" description="Disordered" evidence="1">
    <location>
        <begin position="1"/>
        <end position="22"/>
    </location>
</feature>
<organism evidence="2 3">
    <name type="scientific">Microthlaspi erraticum</name>
    <dbReference type="NCBI Taxonomy" id="1685480"/>
    <lineage>
        <taxon>Eukaryota</taxon>
        <taxon>Viridiplantae</taxon>
        <taxon>Streptophyta</taxon>
        <taxon>Embryophyta</taxon>
        <taxon>Tracheophyta</taxon>
        <taxon>Spermatophyta</taxon>
        <taxon>Magnoliopsida</taxon>
        <taxon>eudicotyledons</taxon>
        <taxon>Gunneridae</taxon>
        <taxon>Pentapetalae</taxon>
        <taxon>rosids</taxon>
        <taxon>malvids</taxon>
        <taxon>Brassicales</taxon>
        <taxon>Brassicaceae</taxon>
        <taxon>Coluteocarpeae</taxon>
        <taxon>Microthlaspi</taxon>
    </lineage>
</organism>
<dbReference type="EMBL" id="CACVBM020000777">
    <property type="protein sequence ID" value="CAA7023345.1"/>
    <property type="molecule type" value="Genomic_DNA"/>
</dbReference>
<comment type="caution">
    <text evidence="2">The sequence shown here is derived from an EMBL/GenBank/DDBJ whole genome shotgun (WGS) entry which is preliminary data.</text>
</comment>
<gene>
    <name evidence="2" type="ORF">MERR_LOCUS10580</name>
</gene>
<reference evidence="2" key="1">
    <citation type="submission" date="2020-01" db="EMBL/GenBank/DDBJ databases">
        <authorList>
            <person name="Mishra B."/>
        </authorList>
    </citation>
    <scope>NUCLEOTIDE SEQUENCE [LARGE SCALE GENOMIC DNA]</scope>
</reference>
<feature type="compositionally biased region" description="Basic and acidic residues" evidence="1">
    <location>
        <begin position="10"/>
        <end position="22"/>
    </location>
</feature>